<feature type="transmembrane region" description="Helical" evidence="1">
    <location>
        <begin position="21"/>
        <end position="40"/>
    </location>
</feature>
<protein>
    <recommendedName>
        <fullName evidence="2">Sulfotransferase domain-containing protein</fullName>
    </recommendedName>
</protein>
<dbReference type="InterPro" id="IPR000863">
    <property type="entry name" value="Sulfotransferase_dom"/>
</dbReference>
<dbReference type="PANTHER" id="PTHR10704:SF44">
    <property type="entry name" value="LD35051P-RELATED"/>
    <property type="match status" value="1"/>
</dbReference>
<dbReference type="InterPro" id="IPR027417">
    <property type="entry name" value="P-loop_NTPase"/>
</dbReference>
<dbReference type="Proteomes" id="UP000828390">
    <property type="component" value="Unassembled WGS sequence"/>
</dbReference>
<keyword evidence="1" id="KW-0812">Transmembrane</keyword>
<keyword evidence="1" id="KW-1133">Transmembrane helix</keyword>
<gene>
    <name evidence="3" type="ORF">DPMN_110002</name>
</gene>
<dbReference type="Pfam" id="PF00685">
    <property type="entry name" value="Sulfotransfer_1"/>
    <property type="match status" value="1"/>
</dbReference>
<dbReference type="EMBL" id="JAIWYP010000004">
    <property type="protein sequence ID" value="KAH3836631.1"/>
    <property type="molecule type" value="Genomic_DNA"/>
</dbReference>
<comment type="caution">
    <text evidence="3">The sequence shown here is derived from an EMBL/GenBank/DDBJ whole genome shotgun (WGS) entry which is preliminary data.</text>
</comment>
<sequence>MDVNLHKVFQVIRNQCRLRRQLLAVVAVLVSITIILWLTGSTKDSRGPVVYEGEPIIQKSFKSASTEGKHNVILSANMNSGSRFTGRFLGFGPDTFYFYEPLRRFAPWDYVTSGNQRCSSVDGDCRKATIEEMNVYRPNPMEKITEPIIYNVSSSMTPVNLLVSVISRIFSCDLVSIRNAIQDGIHDTATFVGPSWQVYRECTSKFLGKSRCLRELEDICTKKPVRTVKLLRLTLGAIAPLLEADPRLKIIHLFRDPRAIIHSRKYSRYYPLSDDESSDNLQKNLCNKMMQDYLEGQNLAKNFPNRIIFVFYEDLLANLNTRLSVLMRLLRINYNAEIVKELTEIKSNLAPPEMGIDFVKDRMSNNAMWWRLYIDWELVKRTDTVCEQIYDVLGYRRIPLQDMLQDLNYSTFVLQKEFALERQSNISDDLT</sequence>
<dbReference type="GO" id="GO:0006044">
    <property type="term" value="P:N-acetylglucosamine metabolic process"/>
    <property type="evidence" value="ECO:0007669"/>
    <property type="project" value="TreeGrafter"/>
</dbReference>
<dbReference type="Gene3D" id="3.40.50.300">
    <property type="entry name" value="P-loop containing nucleotide triphosphate hydrolases"/>
    <property type="match status" value="1"/>
</dbReference>
<dbReference type="AlphaFoldDB" id="A0A9D4KBL9"/>
<evidence type="ECO:0000259" key="2">
    <source>
        <dbReference type="Pfam" id="PF00685"/>
    </source>
</evidence>
<keyword evidence="4" id="KW-1185">Reference proteome</keyword>
<name>A0A9D4KBL9_DREPO</name>
<accession>A0A9D4KBL9</accession>
<reference evidence="3" key="2">
    <citation type="submission" date="2020-11" db="EMBL/GenBank/DDBJ databases">
        <authorList>
            <person name="McCartney M.A."/>
            <person name="Auch B."/>
            <person name="Kono T."/>
            <person name="Mallez S."/>
            <person name="Becker A."/>
            <person name="Gohl D.M."/>
            <person name="Silverstein K.A.T."/>
            <person name="Koren S."/>
            <person name="Bechman K.B."/>
            <person name="Herman A."/>
            <person name="Abrahante J.E."/>
            <person name="Garbe J."/>
        </authorList>
    </citation>
    <scope>NUCLEOTIDE SEQUENCE</scope>
    <source>
        <strain evidence="3">Duluth1</strain>
        <tissue evidence="3">Whole animal</tissue>
    </source>
</reference>
<dbReference type="PANTHER" id="PTHR10704">
    <property type="entry name" value="CARBOHYDRATE SULFOTRANSFERASE"/>
    <property type="match status" value="1"/>
</dbReference>
<dbReference type="GO" id="GO:0006790">
    <property type="term" value="P:sulfur compound metabolic process"/>
    <property type="evidence" value="ECO:0007669"/>
    <property type="project" value="TreeGrafter"/>
</dbReference>
<evidence type="ECO:0000313" key="4">
    <source>
        <dbReference type="Proteomes" id="UP000828390"/>
    </source>
</evidence>
<dbReference type="SUPFAM" id="SSF52540">
    <property type="entry name" value="P-loop containing nucleoside triphosphate hydrolases"/>
    <property type="match status" value="1"/>
</dbReference>
<dbReference type="InterPro" id="IPR051135">
    <property type="entry name" value="Gal/GlcNAc/GalNAc_ST"/>
</dbReference>
<dbReference type="OrthoDB" id="5987729at2759"/>
<organism evidence="3 4">
    <name type="scientific">Dreissena polymorpha</name>
    <name type="common">Zebra mussel</name>
    <name type="synonym">Mytilus polymorpha</name>
    <dbReference type="NCBI Taxonomy" id="45954"/>
    <lineage>
        <taxon>Eukaryota</taxon>
        <taxon>Metazoa</taxon>
        <taxon>Spiralia</taxon>
        <taxon>Lophotrochozoa</taxon>
        <taxon>Mollusca</taxon>
        <taxon>Bivalvia</taxon>
        <taxon>Autobranchia</taxon>
        <taxon>Heteroconchia</taxon>
        <taxon>Euheterodonta</taxon>
        <taxon>Imparidentia</taxon>
        <taxon>Neoheterodontei</taxon>
        <taxon>Myida</taxon>
        <taxon>Dreissenoidea</taxon>
        <taxon>Dreissenidae</taxon>
        <taxon>Dreissena</taxon>
    </lineage>
</organism>
<feature type="domain" description="Sulfotransferase" evidence="2">
    <location>
        <begin position="244"/>
        <end position="342"/>
    </location>
</feature>
<evidence type="ECO:0000256" key="1">
    <source>
        <dbReference type="SAM" id="Phobius"/>
    </source>
</evidence>
<dbReference type="GO" id="GO:0001517">
    <property type="term" value="F:N-acetylglucosamine 6-O-sulfotransferase activity"/>
    <property type="evidence" value="ECO:0007669"/>
    <property type="project" value="TreeGrafter"/>
</dbReference>
<proteinExistence type="predicted"/>
<reference evidence="3" key="1">
    <citation type="journal article" date="2019" name="bioRxiv">
        <title>The Genome of the Zebra Mussel, Dreissena polymorpha: A Resource for Invasive Species Research.</title>
        <authorList>
            <person name="McCartney M.A."/>
            <person name="Auch B."/>
            <person name="Kono T."/>
            <person name="Mallez S."/>
            <person name="Zhang Y."/>
            <person name="Obille A."/>
            <person name="Becker A."/>
            <person name="Abrahante J.E."/>
            <person name="Garbe J."/>
            <person name="Badalamenti J.P."/>
            <person name="Herman A."/>
            <person name="Mangelson H."/>
            <person name="Liachko I."/>
            <person name="Sullivan S."/>
            <person name="Sone E.D."/>
            <person name="Koren S."/>
            <person name="Silverstein K.A.T."/>
            <person name="Beckman K.B."/>
            <person name="Gohl D.M."/>
        </authorList>
    </citation>
    <scope>NUCLEOTIDE SEQUENCE</scope>
    <source>
        <strain evidence="3">Duluth1</strain>
        <tissue evidence="3">Whole animal</tissue>
    </source>
</reference>
<evidence type="ECO:0000313" key="3">
    <source>
        <dbReference type="EMBL" id="KAH3836631.1"/>
    </source>
</evidence>
<keyword evidence="1" id="KW-0472">Membrane</keyword>